<keyword evidence="2" id="KW-1185">Reference proteome</keyword>
<evidence type="ECO:0000313" key="2">
    <source>
        <dbReference type="Proteomes" id="UP000241639"/>
    </source>
</evidence>
<evidence type="ECO:0000313" key="1">
    <source>
        <dbReference type="EMBL" id="PTM57929.1"/>
    </source>
</evidence>
<sequence length="111" mass="12816">MTITSPMEKEIQSQIDQIEHTTPGKEQWHQTAQLASYLTQKHLDLYTLNVPAEYQGLHQKMHHQLASITQTTLKAESFYLEGKLDQAEAQLQSLLDQYHDVEQTTHTILTK</sequence>
<proteinExistence type="predicted"/>
<dbReference type="Proteomes" id="UP000241639">
    <property type="component" value="Unassembled WGS sequence"/>
</dbReference>
<dbReference type="RefSeq" id="WP_107724793.1">
    <property type="nucleotide sequence ID" value="NZ_PZZP01000001.1"/>
</dbReference>
<accession>A0A2T4Z7T4</accession>
<dbReference type="OrthoDB" id="9812962at2"/>
<name>A0A2T4Z7T4_9BACL</name>
<reference evidence="1 2" key="1">
    <citation type="submission" date="2018-04" db="EMBL/GenBank/DDBJ databases">
        <title>Genomic Encyclopedia of Archaeal and Bacterial Type Strains, Phase II (KMG-II): from individual species to whole genera.</title>
        <authorList>
            <person name="Goeker M."/>
        </authorList>
    </citation>
    <scope>NUCLEOTIDE SEQUENCE [LARGE SCALE GENOMIC DNA]</scope>
    <source>
        <strain evidence="1 2">DSM 45169</strain>
    </source>
</reference>
<protein>
    <submittedName>
        <fullName evidence="1">Uncharacterized protein</fullName>
    </submittedName>
</protein>
<gene>
    <name evidence="1" type="ORF">C8J48_0497</name>
</gene>
<dbReference type="AlphaFoldDB" id="A0A2T4Z7T4"/>
<comment type="caution">
    <text evidence="1">The sequence shown here is derived from an EMBL/GenBank/DDBJ whole genome shotgun (WGS) entry which is preliminary data.</text>
</comment>
<organism evidence="1 2">
    <name type="scientific">Desmospora activa DSM 45169</name>
    <dbReference type="NCBI Taxonomy" id="1121389"/>
    <lineage>
        <taxon>Bacteria</taxon>
        <taxon>Bacillati</taxon>
        <taxon>Bacillota</taxon>
        <taxon>Bacilli</taxon>
        <taxon>Bacillales</taxon>
        <taxon>Thermoactinomycetaceae</taxon>
        <taxon>Desmospora</taxon>
    </lineage>
</organism>
<dbReference type="EMBL" id="PZZP01000001">
    <property type="protein sequence ID" value="PTM57929.1"/>
    <property type="molecule type" value="Genomic_DNA"/>
</dbReference>